<name>A0A1X0DPE4_9MYCO</name>
<evidence type="ECO:0000313" key="1">
    <source>
        <dbReference type="EMBL" id="ORA74022.1"/>
    </source>
</evidence>
<accession>A0A1X0DPE4</accession>
<proteinExistence type="predicted"/>
<evidence type="ECO:0000313" key="2">
    <source>
        <dbReference type="Proteomes" id="UP000192801"/>
    </source>
</evidence>
<keyword evidence="2" id="KW-1185">Reference proteome</keyword>
<comment type="caution">
    <text evidence="1">The sequence shown here is derived from an EMBL/GenBank/DDBJ whole genome shotgun (WGS) entry which is preliminary data.</text>
</comment>
<dbReference type="EMBL" id="MVHS01000001">
    <property type="protein sequence ID" value="ORA74022.1"/>
    <property type="molecule type" value="Genomic_DNA"/>
</dbReference>
<dbReference type="Proteomes" id="UP000192801">
    <property type="component" value="Unassembled WGS sequence"/>
</dbReference>
<gene>
    <name evidence="1" type="ORF">BST26_00045</name>
</gene>
<reference evidence="1 2" key="1">
    <citation type="submission" date="2016-12" db="EMBL/GenBank/DDBJ databases">
        <title>The new phylogeny of genus Mycobacterium.</title>
        <authorList>
            <person name="Tortoli E."/>
            <person name="Trovato A."/>
            <person name="Cirillo D.M."/>
        </authorList>
    </citation>
    <scope>NUCLEOTIDE SEQUENCE [LARGE SCALE GENOMIC DNA]</scope>
    <source>
        <strain evidence="1 2">DSM 45130</strain>
    </source>
</reference>
<dbReference type="AlphaFoldDB" id="A0A1X0DPE4"/>
<dbReference type="RefSeq" id="WP_083028774.1">
    <property type="nucleotide sequence ID" value="NZ_JACKRM010000489.1"/>
</dbReference>
<protein>
    <submittedName>
        <fullName evidence="1">Uncharacterized protein</fullName>
    </submittedName>
</protein>
<sequence length="266" mass="28482">MARYSLEPVTRAQAVAAKEKTSRWYKYPYVVVFAGGFAVMLGVYNIDLDPANTEAWVITAAGLLAAVAGAWWIWAVAQRTGYRITRPHSEFGWLLVGPAAVAAVSLVGWGLVELIKALGFEGSKAGIAVIVAAIGTGVFVLKQYARWSTLFLGNADGLTFARDKDFAGGWNAVGKVIIARANEPGMVEIGVVPVPGVPVNPMPVRSDAVLGDLPARVSVPASKFDLDRLKWALNQSGCSDIPLLERKPSGDRLLGMSNRWHEPVAP</sequence>
<organism evidence="1 2">
    <name type="scientific">Mycolicibacterium insubricum</name>
    <dbReference type="NCBI Taxonomy" id="444597"/>
    <lineage>
        <taxon>Bacteria</taxon>
        <taxon>Bacillati</taxon>
        <taxon>Actinomycetota</taxon>
        <taxon>Actinomycetes</taxon>
        <taxon>Mycobacteriales</taxon>
        <taxon>Mycobacteriaceae</taxon>
        <taxon>Mycolicibacterium</taxon>
    </lineage>
</organism>